<keyword evidence="1" id="KW-0812">Transmembrane</keyword>
<dbReference type="Pfam" id="PF07332">
    <property type="entry name" value="Phage_holin_3_6"/>
    <property type="match status" value="1"/>
</dbReference>
<reference evidence="2 3" key="1">
    <citation type="submission" date="2024-09" db="EMBL/GenBank/DDBJ databases">
        <authorList>
            <person name="Sun Q."/>
            <person name="Mori K."/>
        </authorList>
    </citation>
    <scope>NUCLEOTIDE SEQUENCE [LARGE SCALE GENOMIC DNA]</scope>
    <source>
        <strain evidence="2 3">NCAIM B.02537</strain>
    </source>
</reference>
<feature type="transmembrane region" description="Helical" evidence="1">
    <location>
        <begin position="62"/>
        <end position="87"/>
    </location>
</feature>
<dbReference type="Proteomes" id="UP001589943">
    <property type="component" value="Unassembled WGS sequence"/>
</dbReference>
<comment type="caution">
    <text evidence="2">The sequence shown here is derived from an EMBL/GenBank/DDBJ whole genome shotgun (WGS) entry which is preliminary data.</text>
</comment>
<proteinExistence type="predicted"/>
<evidence type="ECO:0000256" key="1">
    <source>
        <dbReference type="SAM" id="Phobius"/>
    </source>
</evidence>
<feature type="transmembrane region" description="Helical" evidence="1">
    <location>
        <begin position="93"/>
        <end position="112"/>
    </location>
</feature>
<dbReference type="EMBL" id="JBHLTL010000004">
    <property type="protein sequence ID" value="MFC0589304.1"/>
    <property type="molecule type" value="Genomic_DNA"/>
</dbReference>
<dbReference type="RefSeq" id="WP_379480796.1">
    <property type="nucleotide sequence ID" value="NZ_JBHLTL010000004.1"/>
</dbReference>
<keyword evidence="1" id="KW-0472">Membrane</keyword>
<protein>
    <submittedName>
        <fullName evidence="2">Phage holin family protein</fullName>
    </submittedName>
</protein>
<gene>
    <name evidence="2" type="ORF">ACFFF7_07755</name>
</gene>
<accession>A0ABV6PHL1</accession>
<name>A0ABV6PHL1_9SPHN</name>
<keyword evidence="1" id="KW-1133">Transmembrane helix</keyword>
<evidence type="ECO:0000313" key="2">
    <source>
        <dbReference type="EMBL" id="MFC0589304.1"/>
    </source>
</evidence>
<dbReference type="InterPro" id="IPR009937">
    <property type="entry name" value="Phage_holin_3_6"/>
</dbReference>
<evidence type="ECO:0000313" key="3">
    <source>
        <dbReference type="Proteomes" id="UP001589943"/>
    </source>
</evidence>
<keyword evidence="3" id="KW-1185">Reference proteome</keyword>
<organism evidence="2 3">
    <name type="scientific">Novosphingobium aquiterrae</name>
    <dbReference type="NCBI Taxonomy" id="624388"/>
    <lineage>
        <taxon>Bacteria</taxon>
        <taxon>Pseudomonadati</taxon>
        <taxon>Pseudomonadota</taxon>
        <taxon>Alphaproteobacteria</taxon>
        <taxon>Sphingomonadales</taxon>
        <taxon>Sphingomonadaceae</taxon>
        <taxon>Novosphingobium</taxon>
    </lineage>
</organism>
<sequence length="129" mass="13205">MADEPLSTVTPSTSDAAERSLVDDVRDVVADGRTLLEAELAYQKSRAAVAGSGAKGVAAWGALALALVFFALMALVLGLVLALTALIGPTLATLVSVLALLIAAALCGWTAARRWKRTSQLLSGTDDAP</sequence>